<dbReference type="InterPro" id="IPR039913">
    <property type="entry name" value="RPAP1/Rba50"/>
</dbReference>
<dbReference type="GO" id="GO:0006366">
    <property type="term" value="P:transcription by RNA polymerase II"/>
    <property type="evidence" value="ECO:0007669"/>
    <property type="project" value="InterPro"/>
</dbReference>
<dbReference type="Proteomes" id="UP000469558">
    <property type="component" value="Unassembled WGS sequence"/>
</dbReference>
<organism evidence="3 4">
    <name type="scientific">Lachnellula suecica</name>
    <dbReference type="NCBI Taxonomy" id="602035"/>
    <lineage>
        <taxon>Eukaryota</taxon>
        <taxon>Fungi</taxon>
        <taxon>Dikarya</taxon>
        <taxon>Ascomycota</taxon>
        <taxon>Pezizomycotina</taxon>
        <taxon>Leotiomycetes</taxon>
        <taxon>Helotiales</taxon>
        <taxon>Lachnaceae</taxon>
        <taxon>Lachnellula</taxon>
    </lineage>
</organism>
<feature type="compositionally biased region" description="Polar residues" evidence="1">
    <location>
        <begin position="78"/>
        <end position="88"/>
    </location>
</feature>
<dbReference type="Pfam" id="PF08621">
    <property type="entry name" value="RPAP1_N"/>
    <property type="match status" value="1"/>
</dbReference>
<name>A0A8T9BT60_9HELO</name>
<gene>
    <name evidence="3" type="ORF">LSUE1_G010312</name>
</gene>
<feature type="compositionally biased region" description="Basic and acidic residues" evidence="1">
    <location>
        <begin position="183"/>
        <end position="193"/>
    </location>
</feature>
<accession>A0A8T9BT60</accession>
<evidence type="ECO:0000313" key="4">
    <source>
        <dbReference type="Proteomes" id="UP000469558"/>
    </source>
</evidence>
<feature type="non-terminal residue" evidence="3">
    <location>
        <position position="243"/>
    </location>
</feature>
<feature type="domain" description="RPAP1 N-terminal" evidence="2">
    <location>
        <begin position="118"/>
        <end position="163"/>
    </location>
</feature>
<reference evidence="3 4" key="1">
    <citation type="submission" date="2018-05" db="EMBL/GenBank/DDBJ databases">
        <title>Genome sequencing and assembly of the regulated plant pathogen Lachnellula willkommii and related sister species for the development of diagnostic species identification markers.</title>
        <authorList>
            <person name="Giroux E."/>
            <person name="Bilodeau G."/>
        </authorList>
    </citation>
    <scope>NUCLEOTIDE SEQUENCE [LARGE SCALE GENOMIC DNA]</scope>
    <source>
        <strain evidence="3 4">CBS 268.59</strain>
    </source>
</reference>
<evidence type="ECO:0000259" key="2">
    <source>
        <dbReference type="Pfam" id="PF08621"/>
    </source>
</evidence>
<feature type="region of interest" description="Disordered" evidence="1">
    <location>
        <begin position="40"/>
        <end position="130"/>
    </location>
</feature>
<dbReference type="InterPro" id="IPR013930">
    <property type="entry name" value="RPAP1_N"/>
</dbReference>
<sequence>MDLRGQRFTVDLSDDEDETGLSSRIPQNAIPSLTSAFIGDIKERSTAPPSAPKLKTTATGFPEHKKRTKVSAFKQQRAKSATPANGDSPNAFGVPPPRPMTGTNNVTTDTTFDEDERRRIDEQNKQRLDMMSAEEINEERQELLAGLNPSLIERLLKRANLDEGRGDTGIEPPSENTNKKTGKPIEFEVDKDAVPAPVATGKPAAAPKSVRFEEDEEPKEPIVLQPVSDEPLSNMEPAVHFPT</sequence>
<dbReference type="OrthoDB" id="348201at2759"/>
<keyword evidence="4" id="KW-1185">Reference proteome</keyword>
<protein>
    <recommendedName>
        <fullName evidence="2">RPAP1 N-terminal domain-containing protein</fullName>
    </recommendedName>
</protein>
<dbReference type="PANTHER" id="PTHR21483:SF18">
    <property type="entry name" value="RNA POLYMERASE II-ASSOCIATED PROTEIN 1"/>
    <property type="match status" value="1"/>
</dbReference>
<proteinExistence type="predicted"/>
<dbReference type="EMBL" id="QGMK01003090">
    <property type="protein sequence ID" value="TVY54321.1"/>
    <property type="molecule type" value="Genomic_DNA"/>
</dbReference>
<evidence type="ECO:0000313" key="3">
    <source>
        <dbReference type="EMBL" id="TVY54321.1"/>
    </source>
</evidence>
<feature type="compositionally biased region" description="Basic and acidic residues" evidence="1">
    <location>
        <begin position="115"/>
        <end position="128"/>
    </location>
</feature>
<feature type="region of interest" description="Disordered" evidence="1">
    <location>
        <begin position="1"/>
        <end position="27"/>
    </location>
</feature>
<evidence type="ECO:0000256" key="1">
    <source>
        <dbReference type="SAM" id="MobiDB-lite"/>
    </source>
</evidence>
<dbReference type="AlphaFoldDB" id="A0A8T9BT60"/>
<comment type="caution">
    <text evidence="3">The sequence shown here is derived from an EMBL/GenBank/DDBJ whole genome shotgun (WGS) entry which is preliminary data.</text>
</comment>
<dbReference type="PANTHER" id="PTHR21483">
    <property type="entry name" value="RNA POLYMERASE II-ASSOCIATED PROTEIN 1"/>
    <property type="match status" value="1"/>
</dbReference>
<feature type="region of interest" description="Disordered" evidence="1">
    <location>
        <begin position="163"/>
        <end position="243"/>
    </location>
</feature>